<keyword evidence="2" id="KW-1185">Reference proteome</keyword>
<dbReference type="EMBL" id="JAXCGZ010009074">
    <property type="protein sequence ID" value="KAK7077369.1"/>
    <property type="molecule type" value="Genomic_DNA"/>
</dbReference>
<accession>A0AAN8XDX6</accession>
<dbReference type="Proteomes" id="UP001381693">
    <property type="component" value="Unassembled WGS sequence"/>
</dbReference>
<sequence length="91" mass="10115">MITVSSVPELEIIARDPDNIIHLQVDHTLMFTDTVPYKPCEIPSSEAQDCQNGEIHLQMDHALSFNDTLPTLQTLQNTFISAAGLPKWGNP</sequence>
<reference evidence="1 2" key="1">
    <citation type="submission" date="2023-11" db="EMBL/GenBank/DDBJ databases">
        <title>Halocaridina rubra genome assembly.</title>
        <authorList>
            <person name="Smith C."/>
        </authorList>
    </citation>
    <scope>NUCLEOTIDE SEQUENCE [LARGE SCALE GENOMIC DNA]</scope>
    <source>
        <strain evidence="1">EP-1</strain>
        <tissue evidence="1">Whole</tissue>
    </source>
</reference>
<gene>
    <name evidence="1" type="ORF">SK128_024167</name>
</gene>
<evidence type="ECO:0000313" key="2">
    <source>
        <dbReference type="Proteomes" id="UP001381693"/>
    </source>
</evidence>
<comment type="caution">
    <text evidence="1">The sequence shown here is derived from an EMBL/GenBank/DDBJ whole genome shotgun (WGS) entry which is preliminary data.</text>
</comment>
<protein>
    <submittedName>
        <fullName evidence="1">Uncharacterized protein</fullName>
    </submittedName>
</protein>
<proteinExistence type="predicted"/>
<evidence type="ECO:0000313" key="1">
    <source>
        <dbReference type="EMBL" id="KAK7077369.1"/>
    </source>
</evidence>
<organism evidence="1 2">
    <name type="scientific">Halocaridina rubra</name>
    <name type="common">Hawaiian red shrimp</name>
    <dbReference type="NCBI Taxonomy" id="373956"/>
    <lineage>
        <taxon>Eukaryota</taxon>
        <taxon>Metazoa</taxon>
        <taxon>Ecdysozoa</taxon>
        <taxon>Arthropoda</taxon>
        <taxon>Crustacea</taxon>
        <taxon>Multicrustacea</taxon>
        <taxon>Malacostraca</taxon>
        <taxon>Eumalacostraca</taxon>
        <taxon>Eucarida</taxon>
        <taxon>Decapoda</taxon>
        <taxon>Pleocyemata</taxon>
        <taxon>Caridea</taxon>
        <taxon>Atyoidea</taxon>
        <taxon>Atyidae</taxon>
        <taxon>Halocaridina</taxon>
    </lineage>
</organism>
<dbReference type="AlphaFoldDB" id="A0AAN8XDX6"/>
<name>A0AAN8XDX6_HALRR</name>